<keyword evidence="3" id="KW-1185">Reference proteome</keyword>
<keyword evidence="2" id="KW-0378">Hydrolase</keyword>
<reference evidence="2 3" key="1">
    <citation type="submission" date="2023-08" db="EMBL/GenBank/DDBJ databases">
        <authorList>
            <person name="Folkvardsen B D."/>
            <person name="Norman A."/>
        </authorList>
    </citation>
    <scope>NUCLEOTIDE SEQUENCE [LARGE SCALE GENOMIC DNA]</scope>
    <source>
        <strain evidence="2 3">Mu0050</strain>
    </source>
</reference>
<dbReference type="RefSeq" id="WP_316516942.1">
    <property type="nucleotide sequence ID" value="NZ_OY726395.1"/>
</dbReference>
<dbReference type="Proteomes" id="UP001190466">
    <property type="component" value="Chromosome"/>
</dbReference>
<sequence>MTSRLTVSQVEGWRPEALLGVADDWDGLARRLRSVAEELRRLDRGIWAGGGADRGWAAAAGLESEASRRAATLAAAAARARRGATVLAAAQSDVLAVLAVIRGAGHQVADDGAVTGGSGPTDELTARVRHGLASVAAADREIADQIARTFAASPPASGAAPATVPAAADVVAGWPTMSQDRIAEQIRAMSPEERRGLLEAAPREVGNTDGVPWDLRFAANRLNIAEAIAAQRDILARSDDDKIRAALAAGFGLGTGIGGWGGRGGVERVRAAAFLDPGWRAAAIAMHDRDPQRRIEFYRGLLADVADPTGRSPQTRPRQILAFDPARSSLIELHGDLRSAGSLGVLVPGTNTTVLESGANVRTARRFVAAGRGEVAMITYLGGPFPTGPDTVAGLLQATDPSYALQMAPRLVAFSEDVDRTVDGTGRQIPVTYLGHSYGGSILGTAERLGLTADRTVYVAAAGAGVGVFDEKDWNNRNPDVQRYSMTAPGDPIAWVQGLPYGPHGADPDEMSGVWRLDTGRRLDGSVMSGPDAHSDVVNEPSDAWRNLLAVITGEPLRR</sequence>
<dbReference type="GO" id="GO:0016787">
    <property type="term" value="F:hydrolase activity"/>
    <property type="evidence" value="ECO:0007669"/>
    <property type="project" value="UniProtKB-KW"/>
</dbReference>
<evidence type="ECO:0000313" key="3">
    <source>
        <dbReference type="Proteomes" id="UP001190466"/>
    </source>
</evidence>
<evidence type="ECO:0000313" key="2">
    <source>
        <dbReference type="EMBL" id="CAJ1583063.1"/>
    </source>
</evidence>
<dbReference type="InterPro" id="IPR010427">
    <property type="entry name" value="DUF1023"/>
</dbReference>
<protein>
    <submittedName>
        <fullName evidence="2">Alpha/beta hydrolase</fullName>
    </submittedName>
</protein>
<proteinExistence type="predicted"/>
<dbReference type="Pfam" id="PF06259">
    <property type="entry name" value="Abhydrolase_8"/>
    <property type="match status" value="1"/>
</dbReference>
<name>A0ABN9NZ02_9MYCO</name>
<dbReference type="EMBL" id="OY726395">
    <property type="protein sequence ID" value="CAJ1583063.1"/>
    <property type="molecule type" value="Genomic_DNA"/>
</dbReference>
<gene>
    <name evidence="2" type="ORF">MU0050_002417</name>
</gene>
<organism evidence="2 3">
    <name type="scientific">[Mycobacterium] wendilense</name>
    <dbReference type="NCBI Taxonomy" id="3064284"/>
    <lineage>
        <taxon>Bacteria</taxon>
        <taxon>Bacillati</taxon>
        <taxon>Actinomycetota</taxon>
        <taxon>Actinomycetes</taxon>
        <taxon>Mycobacteriales</taxon>
        <taxon>Mycobacteriaceae</taxon>
        <taxon>Mycolicibacter</taxon>
    </lineage>
</organism>
<feature type="domain" description="DUF1023" evidence="1">
    <location>
        <begin position="324"/>
        <end position="462"/>
    </location>
</feature>
<evidence type="ECO:0000259" key="1">
    <source>
        <dbReference type="Pfam" id="PF06259"/>
    </source>
</evidence>
<accession>A0ABN9NZ02</accession>